<dbReference type="GO" id="GO:0000455">
    <property type="term" value="P:enzyme-directed rRNA pseudouridine synthesis"/>
    <property type="evidence" value="ECO:0007669"/>
    <property type="project" value="TreeGrafter"/>
</dbReference>
<dbReference type="NCBIfam" id="TIGR00005">
    <property type="entry name" value="rluA_subfam"/>
    <property type="match status" value="1"/>
</dbReference>
<dbReference type="GO" id="GO:0003723">
    <property type="term" value="F:RNA binding"/>
    <property type="evidence" value="ECO:0007669"/>
    <property type="project" value="InterPro"/>
</dbReference>
<dbReference type="PROSITE" id="PS01129">
    <property type="entry name" value="PSI_RLU"/>
    <property type="match status" value="1"/>
</dbReference>
<evidence type="ECO:0000259" key="7">
    <source>
        <dbReference type="Pfam" id="PF00849"/>
    </source>
</evidence>
<accession>A0A1L3MUY9</accession>
<dbReference type="InterPro" id="IPR006224">
    <property type="entry name" value="PsdUridine_synth_RluA-like_CS"/>
</dbReference>
<dbReference type="InterPro" id="IPR006225">
    <property type="entry name" value="PsdUridine_synth_RluC/D"/>
</dbReference>
<dbReference type="CDD" id="cd02869">
    <property type="entry name" value="PseudoU_synth_RluA_like"/>
    <property type="match status" value="1"/>
</dbReference>
<dbReference type="PANTHER" id="PTHR21600">
    <property type="entry name" value="MITOCHONDRIAL RNA PSEUDOURIDINE SYNTHASE"/>
    <property type="match status" value="1"/>
</dbReference>
<dbReference type="Pfam" id="PF00849">
    <property type="entry name" value="PseudoU_synth_2"/>
    <property type="match status" value="1"/>
</dbReference>
<dbReference type="PANTHER" id="PTHR21600:SF71">
    <property type="entry name" value="PSEUDOURIDINE SYNTHASE"/>
    <property type="match status" value="1"/>
</dbReference>
<dbReference type="KEGG" id="bwh:A9C19_16190"/>
<evidence type="ECO:0000256" key="5">
    <source>
        <dbReference type="RuleBase" id="RU362028"/>
    </source>
</evidence>
<evidence type="ECO:0000256" key="3">
    <source>
        <dbReference type="ARBA" id="ARBA00023235"/>
    </source>
</evidence>
<dbReference type="FunFam" id="3.30.2350.10:FF:000005">
    <property type="entry name" value="Pseudouridine synthase"/>
    <property type="match status" value="1"/>
</dbReference>
<proteinExistence type="inferred from homology"/>
<protein>
    <recommendedName>
        <fullName evidence="5">Pseudouridine synthase</fullName>
        <ecNumber evidence="5">5.4.99.-</ecNumber>
    </recommendedName>
</protein>
<evidence type="ECO:0000313" key="9">
    <source>
        <dbReference type="Proteomes" id="UP000181936"/>
    </source>
</evidence>
<evidence type="ECO:0000256" key="2">
    <source>
        <dbReference type="ARBA" id="ARBA00010876"/>
    </source>
</evidence>
<dbReference type="STRING" id="1547283.A9C19_16190"/>
<feature type="region of interest" description="Disordered" evidence="6">
    <location>
        <begin position="185"/>
        <end position="209"/>
    </location>
</feature>
<comment type="similarity">
    <text evidence="2 5">Belongs to the pseudouridine synthase RluA family.</text>
</comment>
<evidence type="ECO:0000256" key="1">
    <source>
        <dbReference type="ARBA" id="ARBA00000073"/>
    </source>
</evidence>
<comment type="catalytic activity">
    <reaction evidence="1 5">
        <text>a uridine in RNA = a pseudouridine in RNA</text>
        <dbReference type="Rhea" id="RHEA:48348"/>
        <dbReference type="Rhea" id="RHEA-COMP:12068"/>
        <dbReference type="Rhea" id="RHEA-COMP:12069"/>
        <dbReference type="ChEBI" id="CHEBI:65314"/>
        <dbReference type="ChEBI" id="CHEBI:65315"/>
    </reaction>
</comment>
<comment type="function">
    <text evidence="5">Responsible for synthesis of pseudouridine from uracil.</text>
</comment>
<dbReference type="SUPFAM" id="SSF55120">
    <property type="entry name" value="Pseudouridine synthase"/>
    <property type="match status" value="1"/>
</dbReference>
<feature type="domain" description="Pseudouridine synthase RsuA/RluA-like" evidence="7">
    <location>
        <begin position="94"/>
        <end position="246"/>
    </location>
</feature>
<dbReference type="InterPro" id="IPR020103">
    <property type="entry name" value="PsdUridine_synth_cat_dom_sf"/>
</dbReference>
<reference evidence="8 9" key="1">
    <citation type="journal article" date="2016" name="Sci. Rep.">
        <title>Complete genome sequence and transcriptomic analysis of a novel marine strain Bacillus weihaiensis reveals the mechanism of brown algae degradation.</title>
        <authorList>
            <person name="Zhu Y."/>
            <person name="Chen P."/>
            <person name="Bao Y."/>
            <person name="Men Y."/>
            <person name="Zeng Y."/>
            <person name="Yang J."/>
            <person name="Sun J."/>
            <person name="Sun Y."/>
        </authorList>
    </citation>
    <scope>NUCLEOTIDE SEQUENCE [LARGE SCALE GENOMIC DNA]</scope>
    <source>
        <strain evidence="8 9">Alg07</strain>
    </source>
</reference>
<dbReference type="GO" id="GO:0140098">
    <property type="term" value="F:catalytic activity, acting on RNA"/>
    <property type="evidence" value="ECO:0007669"/>
    <property type="project" value="UniProtKB-ARBA"/>
</dbReference>
<keyword evidence="9" id="KW-1185">Reference proteome</keyword>
<dbReference type="InterPro" id="IPR050188">
    <property type="entry name" value="RluA_PseudoU_synthase"/>
</dbReference>
<evidence type="ECO:0000256" key="6">
    <source>
        <dbReference type="SAM" id="MobiDB-lite"/>
    </source>
</evidence>
<dbReference type="EC" id="5.4.99.-" evidence="5"/>
<dbReference type="AlphaFoldDB" id="A0A1L3MUY9"/>
<dbReference type="Gene3D" id="3.30.2350.10">
    <property type="entry name" value="Pseudouridine synthase"/>
    <property type="match status" value="1"/>
</dbReference>
<dbReference type="InterPro" id="IPR006145">
    <property type="entry name" value="PsdUridine_synth_RsuA/RluA"/>
</dbReference>
<name>A0A1L3MUY9_9BACI</name>
<dbReference type="Proteomes" id="UP000181936">
    <property type="component" value="Chromosome"/>
</dbReference>
<dbReference type="RefSeq" id="WP_072580959.1">
    <property type="nucleotide sequence ID" value="NZ_CP016020.1"/>
</dbReference>
<evidence type="ECO:0000313" key="8">
    <source>
        <dbReference type="EMBL" id="APH06157.1"/>
    </source>
</evidence>
<dbReference type="EMBL" id="CP016020">
    <property type="protein sequence ID" value="APH06157.1"/>
    <property type="molecule type" value="Genomic_DNA"/>
</dbReference>
<dbReference type="GO" id="GO:0009982">
    <property type="term" value="F:pseudouridine synthase activity"/>
    <property type="evidence" value="ECO:0007669"/>
    <property type="project" value="InterPro"/>
</dbReference>
<feature type="active site" evidence="4">
    <location>
        <position position="141"/>
    </location>
</feature>
<feature type="compositionally biased region" description="Basic residues" evidence="6">
    <location>
        <begin position="195"/>
        <end position="204"/>
    </location>
</feature>
<sequence>MNKLKRAGEWFEIKINESFANNTVFHILSSKLGVSKATIQKWNKEGSLRRNNTKADVNHQLRDRDILSIHLFKEEEFGVIPEKHDFSILYEDDHLIIIDKPAGMDTHPNHSDQVGTLANAVAYYYQTMGIQTRVRHIHRLDKETSGAIIFAKNDLAHTLLDQALQLKKIKRTYLAFVGGNLQPQKGTINKPIGRDRHHPTRRRVSPQGQQAITHYQVEHYDEKKDLSVVTLQLDTGRTHQIRVHMSYLGHSILGDGLYGGSIKLITRQALHSKMVSFTHPITLETINCEAELPKDMSAILR</sequence>
<gene>
    <name evidence="8" type="ORF">A9C19_16190</name>
</gene>
<keyword evidence="3 5" id="KW-0413">Isomerase</keyword>
<organism evidence="8 9">
    <name type="scientific">Bacillus weihaiensis</name>
    <dbReference type="NCBI Taxonomy" id="1547283"/>
    <lineage>
        <taxon>Bacteria</taxon>
        <taxon>Bacillati</taxon>
        <taxon>Bacillota</taxon>
        <taxon>Bacilli</taxon>
        <taxon>Bacillales</taxon>
        <taxon>Bacillaceae</taxon>
        <taxon>Bacillus</taxon>
    </lineage>
</organism>
<dbReference type="OrthoDB" id="9807829at2"/>
<evidence type="ECO:0000256" key="4">
    <source>
        <dbReference type="PIRSR" id="PIRSR606225-1"/>
    </source>
</evidence>